<sequence length="240" mass="27801">DEERWKIDFDPKKTKKVIVKKTVKKVNDEERWKIEDVSENLKVYIPKEDPNAILQSFQITFSKQHATQNEFANLKKFKNAPLDQVALLWPQVEQKSDKQQQLSKDLSYDDMLMKIFGLMTCTMDSSNIKTVEPDLKRLAPTKFTILNFEKIAQSLHRSVQQLSEFFGHELKCDVALNESALLIKAKVNNQQIKELINKYKQQFVICNSCGSLNTAIAKAENGKDWQLVCEGCKSHRHLKK</sequence>
<proteinExistence type="inferred from homology"/>
<dbReference type="SUPFAM" id="SSF100966">
    <property type="entry name" value="Translation initiation factor 2 beta, aIF2beta, N-terminal domain"/>
    <property type="match status" value="1"/>
</dbReference>
<dbReference type="PANTHER" id="PTHR23001">
    <property type="entry name" value="EUKARYOTIC TRANSLATION INITIATION FACTOR"/>
    <property type="match status" value="1"/>
</dbReference>
<feature type="domain" description="Translation initiation factor IF2/IF5" evidence="4">
    <location>
        <begin position="125"/>
        <end position="235"/>
    </location>
</feature>
<organism evidence="5">
    <name type="scientific">Trepomonas sp. PC1</name>
    <dbReference type="NCBI Taxonomy" id="1076344"/>
    <lineage>
        <taxon>Eukaryota</taxon>
        <taxon>Metamonada</taxon>
        <taxon>Diplomonadida</taxon>
        <taxon>Hexamitidae</taxon>
        <taxon>Hexamitinae</taxon>
        <taxon>Trepomonas</taxon>
    </lineage>
</organism>
<dbReference type="Gene3D" id="3.30.30.170">
    <property type="match status" value="1"/>
</dbReference>
<dbReference type="InterPro" id="IPR016189">
    <property type="entry name" value="Transl_init_fac_IF2/IF5_N"/>
</dbReference>
<keyword evidence="2 5" id="KW-0396">Initiation factor</keyword>
<evidence type="ECO:0000256" key="1">
    <source>
        <dbReference type="ARBA" id="ARBA00010397"/>
    </source>
</evidence>
<dbReference type="SMART" id="SM00653">
    <property type="entry name" value="eIF2B_5"/>
    <property type="match status" value="1"/>
</dbReference>
<evidence type="ECO:0000313" key="5">
    <source>
        <dbReference type="EMBL" id="JAP92678.1"/>
    </source>
</evidence>
<reference evidence="5" key="1">
    <citation type="submission" date="2015-07" db="EMBL/GenBank/DDBJ databases">
        <title>Adaptation to a free-living lifestyle via gene acquisitions in the diplomonad Trepomonas sp. PC1.</title>
        <authorList>
            <person name="Xu F."/>
            <person name="Jerlstrom-Hultqvist J."/>
            <person name="Kolisko M."/>
            <person name="Simpson A.G.B."/>
            <person name="Roger A.J."/>
            <person name="Svard S.G."/>
            <person name="Andersson J.O."/>
        </authorList>
    </citation>
    <scope>NUCLEOTIDE SEQUENCE</scope>
    <source>
        <strain evidence="5">PC1</strain>
    </source>
</reference>
<dbReference type="SUPFAM" id="SSF75689">
    <property type="entry name" value="Zinc-binding domain of translation initiation factor 2 beta"/>
    <property type="match status" value="1"/>
</dbReference>
<dbReference type="GO" id="GO:0003743">
    <property type="term" value="F:translation initiation factor activity"/>
    <property type="evidence" value="ECO:0007669"/>
    <property type="project" value="UniProtKB-KW"/>
</dbReference>
<evidence type="ECO:0000256" key="3">
    <source>
        <dbReference type="ARBA" id="ARBA00022917"/>
    </source>
</evidence>
<keyword evidence="3" id="KW-0648">Protein biosynthesis</keyword>
<evidence type="ECO:0000256" key="2">
    <source>
        <dbReference type="ARBA" id="ARBA00022540"/>
    </source>
</evidence>
<protein>
    <submittedName>
        <fullName evidence="5">Eukaryotic translation initiation factor 2 beta subunit</fullName>
    </submittedName>
</protein>
<dbReference type="InterPro" id="IPR002735">
    <property type="entry name" value="Transl_init_fac_IF2/IF5_dom"/>
</dbReference>
<dbReference type="EMBL" id="GDID01003928">
    <property type="protein sequence ID" value="JAP92678.1"/>
    <property type="molecule type" value="Transcribed_RNA"/>
</dbReference>
<comment type="similarity">
    <text evidence="1">Belongs to the eIF-2-beta/eIF-5 family.</text>
</comment>
<dbReference type="PANTHER" id="PTHR23001:SF3">
    <property type="entry name" value="EUKARYOTIC TRANSLATION INITIATION FACTOR 2 SUBUNIT 2"/>
    <property type="match status" value="1"/>
</dbReference>
<dbReference type="Pfam" id="PF01873">
    <property type="entry name" value="eIF-5_eIF-2B"/>
    <property type="match status" value="1"/>
</dbReference>
<dbReference type="InterPro" id="IPR016190">
    <property type="entry name" value="Transl_init_fac_IF2/IF5_Zn-bd"/>
</dbReference>
<dbReference type="AlphaFoldDB" id="A0A146K8J1"/>
<name>A0A146K8J1_9EUKA</name>
<gene>
    <name evidence="5" type="ORF">TPC1_15300</name>
</gene>
<evidence type="ECO:0000259" key="4">
    <source>
        <dbReference type="SMART" id="SM00653"/>
    </source>
</evidence>
<accession>A0A146K8J1</accession>
<dbReference type="InterPro" id="IPR045196">
    <property type="entry name" value="IF2/IF5"/>
</dbReference>
<feature type="non-terminal residue" evidence="5">
    <location>
        <position position="1"/>
    </location>
</feature>